<feature type="binding site" evidence="9">
    <location>
        <position position="184"/>
    </location>
    <ligand>
        <name>Zn(2+)</name>
        <dbReference type="ChEBI" id="CHEBI:29105"/>
    </ligand>
</feature>
<dbReference type="GO" id="GO:0008270">
    <property type="term" value="F:zinc ion binding"/>
    <property type="evidence" value="ECO:0007669"/>
    <property type="project" value="UniProtKB-UniRule"/>
</dbReference>
<comment type="similarity">
    <text evidence="3 9">Belongs to the SIS family. GmhA subfamily.</text>
</comment>
<feature type="binding site" evidence="9">
    <location>
        <position position="128"/>
    </location>
    <ligand>
        <name>substrate</name>
    </ligand>
</feature>
<comment type="pathway">
    <text evidence="9">Carbohydrate biosynthesis; D-glycero-D-manno-heptose 7-phosphate biosynthesis; D-glycero-alpha-D-manno-heptose 7-phosphate and D-glycero-beta-D-manno-heptose 7-phosphate from sedoheptulose 7-phosphate: step 1/1.</text>
</comment>
<feature type="binding site" evidence="9">
    <location>
        <begin position="123"/>
        <end position="125"/>
    </location>
    <ligand>
        <name>substrate</name>
    </ligand>
</feature>
<feature type="domain" description="SIS" evidence="10">
    <location>
        <begin position="40"/>
        <end position="200"/>
    </location>
</feature>
<dbReference type="InterPro" id="IPR004515">
    <property type="entry name" value="Phosphoheptose_Isoase"/>
</dbReference>
<dbReference type="GO" id="GO:2001061">
    <property type="term" value="P:D-glycero-D-manno-heptose 7-phosphate biosynthetic process"/>
    <property type="evidence" value="ECO:0007669"/>
    <property type="project" value="UniProtKB-UniPathway"/>
</dbReference>
<evidence type="ECO:0000256" key="4">
    <source>
        <dbReference type="ARBA" id="ARBA00022490"/>
    </source>
</evidence>
<evidence type="ECO:0000256" key="3">
    <source>
        <dbReference type="ARBA" id="ARBA00009894"/>
    </source>
</evidence>
<keyword evidence="6 9" id="KW-0862">Zinc</keyword>
<evidence type="ECO:0000256" key="1">
    <source>
        <dbReference type="ARBA" id="ARBA00000348"/>
    </source>
</evidence>
<keyword evidence="5 9" id="KW-0479">Metal-binding</keyword>
<feature type="binding site" evidence="9">
    <location>
        <position position="176"/>
    </location>
    <ligand>
        <name>substrate</name>
    </ligand>
</feature>
<sequence>MNGIKKKIIFERLKEHLEVVEILVKDQNFISSLENVVKILFESLNRGGKILICGNGGSAADSQHMAAELVGRFFLERKAIDAEALTTNTSSLTAIGNDYHFEKIFARQVEAKGKTGDILIGISTSGNSKNVIEALKTAKNMGMLTIGMTGSNRKNLISQLADYCLCVPSVSTPRIQEGHMLIYHMICEFLEAELFGKLKVKNKK</sequence>
<dbReference type="GO" id="GO:0005737">
    <property type="term" value="C:cytoplasm"/>
    <property type="evidence" value="ECO:0007669"/>
    <property type="project" value="UniProtKB-SubCell"/>
</dbReference>
<dbReference type="InterPro" id="IPR050099">
    <property type="entry name" value="SIS_GmhA/DiaA_subfam"/>
</dbReference>
<dbReference type="CDD" id="cd05006">
    <property type="entry name" value="SIS_GmhA"/>
    <property type="match status" value="1"/>
</dbReference>
<feature type="binding site" evidence="9">
    <location>
        <position position="68"/>
    </location>
    <ligand>
        <name>Zn(2+)</name>
        <dbReference type="ChEBI" id="CHEBI:29105"/>
    </ligand>
</feature>
<dbReference type="InterPro" id="IPR001347">
    <property type="entry name" value="SIS_dom"/>
</dbReference>
<comment type="miscellaneous">
    <text evidence="9">The reaction produces a racemic mixture of D-glycero-alpha-D-manno-heptose 7-phosphate and D-glycero-beta-D-manno-heptose 7-phosphate.</text>
</comment>
<dbReference type="EC" id="5.3.1.28" evidence="9"/>
<dbReference type="GO" id="GO:0008968">
    <property type="term" value="F:D-sedoheptulose 7-phosphate isomerase activity"/>
    <property type="evidence" value="ECO:0007669"/>
    <property type="project" value="UniProtKB-UniRule"/>
</dbReference>
<feature type="binding site" evidence="9">
    <location>
        <position position="176"/>
    </location>
    <ligand>
        <name>Zn(2+)</name>
        <dbReference type="ChEBI" id="CHEBI:29105"/>
    </ligand>
</feature>
<dbReference type="GO" id="GO:0005975">
    <property type="term" value="P:carbohydrate metabolic process"/>
    <property type="evidence" value="ECO:0007669"/>
    <property type="project" value="UniProtKB-UniRule"/>
</dbReference>
<dbReference type="Pfam" id="PF13580">
    <property type="entry name" value="SIS_2"/>
    <property type="match status" value="1"/>
</dbReference>
<comment type="catalytic activity">
    <reaction evidence="1 9">
        <text>2 D-sedoheptulose 7-phosphate = D-glycero-alpha-D-manno-heptose 7-phosphate + D-glycero-beta-D-manno-heptose 7-phosphate</text>
        <dbReference type="Rhea" id="RHEA:27489"/>
        <dbReference type="ChEBI" id="CHEBI:57483"/>
        <dbReference type="ChEBI" id="CHEBI:60203"/>
        <dbReference type="ChEBI" id="CHEBI:60204"/>
        <dbReference type="EC" id="5.3.1.28"/>
    </reaction>
</comment>
<evidence type="ECO:0000313" key="11">
    <source>
        <dbReference type="EMBL" id="PIU03193.1"/>
    </source>
</evidence>
<dbReference type="InterPro" id="IPR046348">
    <property type="entry name" value="SIS_dom_sf"/>
</dbReference>
<dbReference type="PANTHER" id="PTHR30390">
    <property type="entry name" value="SEDOHEPTULOSE 7-PHOSPHATE ISOMERASE / DNAA INITIATOR-ASSOCIATING FACTOR FOR REPLICATION INITIATION"/>
    <property type="match status" value="1"/>
</dbReference>
<protein>
    <recommendedName>
        <fullName evidence="9">Phosphoheptose isomerase</fullName>
        <ecNumber evidence="9">5.3.1.28</ecNumber>
    </recommendedName>
    <alternativeName>
        <fullName evidence="9">Sedoheptulose 7-phosphate isomerase</fullName>
    </alternativeName>
</protein>
<evidence type="ECO:0000256" key="5">
    <source>
        <dbReference type="ARBA" id="ARBA00022723"/>
    </source>
</evidence>
<comment type="function">
    <text evidence="9">Catalyzes the isomerization of sedoheptulose 7-phosphate in D-glycero-D-manno-heptose 7-phosphate.</text>
</comment>
<dbReference type="Gene3D" id="3.40.50.10490">
    <property type="entry name" value="Glucose-6-phosphate isomerase like protein, domain 1"/>
    <property type="match status" value="1"/>
</dbReference>
<dbReference type="InterPro" id="IPR035461">
    <property type="entry name" value="GmhA/DiaA"/>
</dbReference>
<dbReference type="PANTHER" id="PTHR30390:SF6">
    <property type="entry name" value="DNAA INITIATOR-ASSOCIATING PROTEIN DIAA"/>
    <property type="match status" value="1"/>
</dbReference>
<accession>A0A2M6XC43</accession>
<dbReference type="Proteomes" id="UP000228996">
    <property type="component" value="Unassembled WGS sequence"/>
</dbReference>
<comment type="caution">
    <text evidence="11">The sequence shown here is derived from an EMBL/GenBank/DDBJ whole genome shotgun (WGS) entry which is preliminary data.</text>
</comment>
<evidence type="ECO:0000256" key="6">
    <source>
        <dbReference type="ARBA" id="ARBA00022833"/>
    </source>
</evidence>
<evidence type="ECO:0000256" key="8">
    <source>
        <dbReference type="ARBA" id="ARBA00023277"/>
    </source>
</evidence>
<evidence type="ECO:0000256" key="9">
    <source>
        <dbReference type="HAMAP-Rule" id="MF_00067"/>
    </source>
</evidence>
<comment type="subcellular location">
    <subcellularLocation>
        <location evidence="2 9">Cytoplasm</location>
    </subcellularLocation>
</comment>
<keyword evidence="4 9" id="KW-0963">Cytoplasm</keyword>
<dbReference type="PROSITE" id="PS51464">
    <property type="entry name" value="SIS"/>
    <property type="match status" value="1"/>
</dbReference>
<dbReference type="HAMAP" id="MF_00067">
    <property type="entry name" value="GmhA"/>
    <property type="match status" value="1"/>
</dbReference>
<gene>
    <name evidence="9" type="primary">gmhA</name>
    <name evidence="11" type="ORF">COT44_04860</name>
</gene>
<organism evidence="11 12">
    <name type="scientific">Candidatus Shapirobacteria bacterium CG08_land_8_20_14_0_20_39_18</name>
    <dbReference type="NCBI Taxonomy" id="1974883"/>
    <lineage>
        <taxon>Bacteria</taxon>
        <taxon>Candidatus Shapironibacteriota</taxon>
    </lineage>
</organism>
<dbReference type="SUPFAM" id="SSF53697">
    <property type="entry name" value="SIS domain"/>
    <property type="match status" value="1"/>
</dbReference>
<keyword evidence="8 9" id="KW-0119">Carbohydrate metabolism</keyword>
<feature type="binding site" evidence="9">
    <location>
        <begin position="55"/>
        <end position="57"/>
    </location>
    <ligand>
        <name>substrate</name>
    </ligand>
</feature>
<feature type="binding site" evidence="9">
    <location>
        <position position="68"/>
    </location>
    <ligand>
        <name>substrate</name>
    </ligand>
</feature>
<dbReference type="UniPathway" id="UPA00041">
    <property type="reaction ID" value="UER00436"/>
</dbReference>
<feature type="binding site" evidence="9">
    <location>
        <begin position="97"/>
        <end position="98"/>
    </location>
    <ligand>
        <name>substrate</name>
    </ligand>
</feature>
<reference evidence="12" key="1">
    <citation type="submission" date="2017-09" db="EMBL/GenBank/DDBJ databases">
        <title>Depth-based differentiation of microbial function through sediment-hosted aquifers and enrichment of novel symbionts in the deep terrestrial subsurface.</title>
        <authorList>
            <person name="Probst A.J."/>
            <person name="Ladd B."/>
            <person name="Jarett J.K."/>
            <person name="Geller-Mcgrath D.E."/>
            <person name="Sieber C.M.K."/>
            <person name="Emerson J.B."/>
            <person name="Anantharaman K."/>
            <person name="Thomas B.C."/>
            <person name="Malmstrom R."/>
            <person name="Stieglmeier M."/>
            <person name="Klingl A."/>
            <person name="Woyke T."/>
            <person name="Ryan C.M."/>
            <person name="Banfield J.F."/>
        </authorList>
    </citation>
    <scope>NUCLEOTIDE SEQUENCE [LARGE SCALE GENOMIC DNA]</scope>
</reference>
<name>A0A2M6XC43_9BACT</name>
<evidence type="ECO:0000256" key="7">
    <source>
        <dbReference type="ARBA" id="ARBA00023235"/>
    </source>
</evidence>
<evidence type="ECO:0000313" key="12">
    <source>
        <dbReference type="Proteomes" id="UP000228996"/>
    </source>
</evidence>
<dbReference type="AlphaFoldDB" id="A0A2M6XC43"/>
<proteinExistence type="inferred from homology"/>
<feature type="binding site" evidence="9">
    <location>
        <position position="64"/>
    </location>
    <ligand>
        <name>Zn(2+)</name>
        <dbReference type="ChEBI" id="CHEBI:29105"/>
    </ligand>
</feature>
<dbReference type="GO" id="GO:0097367">
    <property type="term" value="F:carbohydrate derivative binding"/>
    <property type="evidence" value="ECO:0007669"/>
    <property type="project" value="InterPro"/>
</dbReference>
<dbReference type="EMBL" id="PEYO01000022">
    <property type="protein sequence ID" value="PIU03193.1"/>
    <property type="molecule type" value="Genomic_DNA"/>
</dbReference>
<keyword evidence="7 9" id="KW-0413">Isomerase</keyword>
<evidence type="ECO:0000259" key="10">
    <source>
        <dbReference type="PROSITE" id="PS51464"/>
    </source>
</evidence>
<comment type="cofactor">
    <cofactor evidence="9">
        <name>Zn(2+)</name>
        <dbReference type="ChEBI" id="CHEBI:29105"/>
    </cofactor>
    <text evidence="9">Binds 1 zinc ion per subunit.</text>
</comment>
<evidence type="ECO:0000256" key="2">
    <source>
        <dbReference type="ARBA" id="ARBA00004496"/>
    </source>
</evidence>